<dbReference type="Pfam" id="PF04608">
    <property type="entry name" value="PgpA"/>
    <property type="match status" value="1"/>
</dbReference>
<dbReference type="AlphaFoldDB" id="A0A0S8GBT4"/>
<gene>
    <name evidence="3" type="ORF">AMJ82_03115</name>
</gene>
<name>A0A0S8GBT4_UNCT6</name>
<dbReference type="InterPro" id="IPR036681">
    <property type="entry name" value="PgpA-like_sf"/>
</dbReference>
<protein>
    <recommendedName>
        <fullName evidence="2">YutG/PgpA domain-containing protein</fullName>
    </recommendedName>
</protein>
<evidence type="ECO:0000259" key="2">
    <source>
        <dbReference type="Pfam" id="PF04608"/>
    </source>
</evidence>
<dbReference type="PATRIC" id="fig|1703774.3.peg.809"/>
<reference evidence="3 4" key="1">
    <citation type="journal article" date="2015" name="Microbiome">
        <title>Genomic resolution of linkages in carbon, nitrogen, and sulfur cycling among widespread estuary sediment bacteria.</title>
        <authorList>
            <person name="Baker B.J."/>
            <person name="Lazar C.S."/>
            <person name="Teske A.P."/>
            <person name="Dick G.J."/>
        </authorList>
    </citation>
    <scope>NUCLEOTIDE SEQUENCE [LARGE SCALE GENOMIC DNA]</scope>
    <source>
        <strain evidence="3">SM23_40</strain>
    </source>
</reference>
<dbReference type="Proteomes" id="UP000051717">
    <property type="component" value="Unassembled WGS sequence"/>
</dbReference>
<dbReference type="EMBL" id="LJUI01000014">
    <property type="protein sequence ID" value="KPK70535.1"/>
    <property type="molecule type" value="Genomic_DNA"/>
</dbReference>
<feature type="transmembrane region" description="Helical" evidence="1">
    <location>
        <begin position="126"/>
        <end position="148"/>
    </location>
</feature>
<dbReference type="CDD" id="cd06971">
    <property type="entry name" value="PgpA"/>
    <property type="match status" value="1"/>
</dbReference>
<dbReference type="InterPro" id="IPR007686">
    <property type="entry name" value="YutG/PgpA"/>
</dbReference>
<evidence type="ECO:0000256" key="1">
    <source>
        <dbReference type="SAM" id="Phobius"/>
    </source>
</evidence>
<keyword evidence="1" id="KW-0472">Membrane</keyword>
<accession>A0A0S8GBT4</accession>
<comment type="caution">
    <text evidence="3">The sequence shown here is derived from an EMBL/GenBank/DDBJ whole genome shotgun (WGS) entry which is preliminary data.</text>
</comment>
<feature type="transmembrane region" description="Helical" evidence="1">
    <location>
        <begin position="82"/>
        <end position="106"/>
    </location>
</feature>
<dbReference type="SUPFAM" id="SSF101307">
    <property type="entry name" value="YutG-like"/>
    <property type="match status" value="1"/>
</dbReference>
<keyword evidence="1" id="KW-0812">Transmembrane</keyword>
<sequence>MRIAKVLASGLFCGYAPIAPATVATAAVAIIYFAVIYFSIPVPGVQYQLVGIALLFFLGVWLSSLLEPVWGTDSRLIVIDEVVGFLVAMSLVPKSILTLLVGFILFRLFDILKPPPIRQTQRLPGGWGVMIDDLIAGVCTNLCLRLLLLVKG</sequence>
<proteinExistence type="predicted"/>
<feature type="transmembrane region" description="Helical" evidence="1">
    <location>
        <begin position="12"/>
        <end position="40"/>
    </location>
</feature>
<dbReference type="GO" id="GO:0008962">
    <property type="term" value="F:phosphatidylglycerophosphatase activity"/>
    <property type="evidence" value="ECO:0007669"/>
    <property type="project" value="InterPro"/>
</dbReference>
<feature type="domain" description="YutG/PgpA" evidence="2">
    <location>
        <begin position="6"/>
        <end position="147"/>
    </location>
</feature>
<dbReference type="InterPro" id="IPR026037">
    <property type="entry name" value="PgpA"/>
</dbReference>
<evidence type="ECO:0000313" key="3">
    <source>
        <dbReference type="EMBL" id="KPK70535.1"/>
    </source>
</evidence>
<feature type="transmembrane region" description="Helical" evidence="1">
    <location>
        <begin position="46"/>
        <end position="70"/>
    </location>
</feature>
<organism evidence="3 4">
    <name type="scientific">candidate division TA06 bacterium SM23_40</name>
    <dbReference type="NCBI Taxonomy" id="1703774"/>
    <lineage>
        <taxon>Bacteria</taxon>
        <taxon>Bacteria division TA06</taxon>
    </lineage>
</organism>
<dbReference type="PANTHER" id="PTHR36305:SF1">
    <property type="entry name" value="PHOSPHATIDYLGLYCEROPHOSPHATASE A"/>
    <property type="match status" value="1"/>
</dbReference>
<dbReference type="PANTHER" id="PTHR36305">
    <property type="entry name" value="PHOSPHATIDYLGLYCEROPHOSPHATASE A"/>
    <property type="match status" value="1"/>
</dbReference>
<evidence type="ECO:0000313" key="4">
    <source>
        <dbReference type="Proteomes" id="UP000051717"/>
    </source>
</evidence>
<dbReference type="PIRSF" id="PIRSF006162">
    <property type="entry name" value="PgpA"/>
    <property type="match status" value="1"/>
</dbReference>
<dbReference type="GO" id="GO:0006629">
    <property type="term" value="P:lipid metabolic process"/>
    <property type="evidence" value="ECO:0007669"/>
    <property type="project" value="InterPro"/>
</dbReference>
<keyword evidence="1" id="KW-1133">Transmembrane helix</keyword>